<reference evidence="6 7" key="1">
    <citation type="submission" date="2021-01" db="EMBL/GenBank/DDBJ databases">
        <title>Whole genome shotgun sequence of Catellatospora coxensis NBRC 107359.</title>
        <authorList>
            <person name="Komaki H."/>
            <person name="Tamura T."/>
        </authorList>
    </citation>
    <scope>NUCLEOTIDE SEQUENCE [LARGE SCALE GENOMIC DNA]</scope>
    <source>
        <strain evidence="6 7">NBRC 107359</strain>
    </source>
</reference>
<dbReference type="Pfam" id="PF13208">
    <property type="entry name" value="TerB_N"/>
    <property type="match status" value="1"/>
</dbReference>
<feature type="region of interest" description="Disordered" evidence="1">
    <location>
        <begin position="421"/>
        <end position="480"/>
    </location>
</feature>
<keyword evidence="2" id="KW-1133">Transmembrane helix</keyword>
<feature type="transmembrane region" description="Helical" evidence="2">
    <location>
        <begin position="347"/>
        <end position="363"/>
    </location>
</feature>
<feature type="region of interest" description="Disordered" evidence="1">
    <location>
        <begin position="1030"/>
        <end position="1050"/>
    </location>
</feature>
<evidence type="ECO:0000256" key="2">
    <source>
        <dbReference type="SAM" id="Phobius"/>
    </source>
</evidence>
<dbReference type="PANTHER" id="PTHR13361:SF1">
    <property type="entry name" value="WW DOMAIN-BINDING PROTEIN 11"/>
    <property type="match status" value="1"/>
</dbReference>
<keyword evidence="7" id="KW-1185">Reference proteome</keyword>
<sequence length="1182" mass="125387">MNVGRAVSGRERRAVVARAKAARDAAHALLTGEQEALARIGEAAAKLRRCLADGRLDATLIGDLRATSAGHGLRTQPYHAAGLYTVGQLMKMRDRLESLRGVGPATAAQTRAAITALAQVVAAQVDPRPDAARRTPLDTALLLELARLQHHRQELGPVLPAARDVRTALNGHLAGARRAATRRLGIGRSAANRADDDAALAAVTDAMGSAGLRPAVESVLSAHGRMSALTVTEQVWDDYHRHQDQYLALLAEAERGAAKPSDDVPPGLMRCLLGIVLIGAPLAPLFQQSDLLDGSPEHIAMRIVSLLVGGYLLAWGRWAWKESRWAPVPVPGAGSAPRAADLRKAPGFGRILFGVVWLFLTIVPPDNGVFGGHTAQDVVKIVWIVVSAVALVWGMLARTTSRGRKRAAAPPVPVAQAPAPARLAPAPVPHPPTPQAPAPPAAAPLPRLPLAEPAPQTPPAPVAARATARTPVPPAAHPARWVPGGEPVQVGFLTINGGLVYVGQGLFADGMAEPSLIDPALPVDYRRPDWSGTSPYHVPSYAQLTPGARAAYLTWLGDGRCYPDAPTAFAFLFLYGLERRVLLDLATAADPAADLAHITDQVLNLLAEYGGDRPFATHAARFLLLLRALQTRDTAQLPHRAIAVSAERGSAPLSLRLALAAYAATGTPVPADWALTWARHQPAVYLGSSGTRYVHRFDELFRIRYTQQFAAGMRVNPKLEHVSLPYRPANPAAPRQQLTLAGWPDVFDSPIPVAHLAELARSAHADLQPYYRWLDANPHRPETLTAVSLLPRELVRDDHSAVAALRRWADKRLDGRQHALVNAGTLNGLWPEGGMDGISVLLRLLGQLGFGIEPDPRTSRAELTDVVVLFRAEDETAPATGGAYTAAATLLRLAVTVSAADGDISADEQELLIAHLRTGLHLTRAEQVRLEAHLQWLIASGTRLAGIKDRLARLTRDQSEKIGRFLVAVAAADGVISPPEVVTLRKIYDLIGLPPTLLADELDQLTGVATAQVAPDSPAPAGPVAVPPPAANPAVSPARPVTAGPAADRRHRAVPGLDAEVLAAKLHETASVAALLTSIFAEHDAQPAVAARPVAPAPAAVPDVAVPLAGLDAAHAALLTELLTRPSWPRAEFDRLAARHGLMPAGAIEVLNEAAYEAVDDAILDGDDELVINEYVLKEAGR</sequence>
<dbReference type="PANTHER" id="PTHR13361">
    <property type="entry name" value="WW DOMAIN-BINDING PROTEIN 11"/>
    <property type="match status" value="1"/>
</dbReference>
<accession>A0A8J3KYH2</accession>
<name>A0A8J3KYH2_9ACTN</name>
<evidence type="ECO:0000313" key="6">
    <source>
        <dbReference type="EMBL" id="GIG05376.1"/>
    </source>
</evidence>
<evidence type="ECO:0000256" key="1">
    <source>
        <dbReference type="SAM" id="MobiDB-lite"/>
    </source>
</evidence>
<evidence type="ECO:0000259" key="5">
    <source>
        <dbReference type="Pfam" id="PF15615"/>
    </source>
</evidence>
<dbReference type="AlphaFoldDB" id="A0A8J3KYH2"/>
<dbReference type="InterPro" id="IPR028932">
    <property type="entry name" value="TerB-C"/>
</dbReference>
<dbReference type="Pfam" id="PF05099">
    <property type="entry name" value="TerB"/>
    <property type="match status" value="1"/>
</dbReference>
<comment type="caution">
    <text evidence="6">The sequence shown here is derived from an EMBL/GenBank/DDBJ whole genome shotgun (WGS) entry which is preliminary data.</text>
</comment>
<feature type="domain" description="TerB N-terminal" evidence="4">
    <location>
        <begin position="485"/>
        <end position="687"/>
    </location>
</feature>
<keyword evidence="2" id="KW-0472">Membrane</keyword>
<dbReference type="CDD" id="cd07176">
    <property type="entry name" value="terB"/>
    <property type="match status" value="1"/>
</dbReference>
<gene>
    <name evidence="6" type="ORF">Cco03nite_20760</name>
</gene>
<dbReference type="SUPFAM" id="SSF158682">
    <property type="entry name" value="TerB-like"/>
    <property type="match status" value="1"/>
</dbReference>
<keyword evidence="2" id="KW-0812">Transmembrane</keyword>
<feature type="compositionally biased region" description="Pro residues" evidence="1">
    <location>
        <begin position="426"/>
        <end position="447"/>
    </location>
</feature>
<evidence type="ECO:0008006" key="8">
    <source>
        <dbReference type="Google" id="ProtNLM"/>
    </source>
</evidence>
<feature type="domain" description="Co-chaperone DjlA N-terminal" evidence="3">
    <location>
        <begin position="891"/>
        <end position="996"/>
    </location>
</feature>
<dbReference type="Pfam" id="PF15615">
    <property type="entry name" value="TerB_C"/>
    <property type="match status" value="1"/>
</dbReference>
<protein>
    <recommendedName>
        <fullName evidence="8">Tellurite resistance protein TerB</fullName>
    </recommendedName>
</protein>
<feature type="transmembrane region" description="Helical" evidence="2">
    <location>
        <begin position="378"/>
        <end position="396"/>
    </location>
</feature>
<evidence type="ECO:0000259" key="3">
    <source>
        <dbReference type="Pfam" id="PF05099"/>
    </source>
</evidence>
<evidence type="ECO:0000313" key="7">
    <source>
        <dbReference type="Proteomes" id="UP000630887"/>
    </source>
</evidence>
<organism evidence="6 7">
    <name type="scientific">Catellatospora coxensis</name>
    <dbReference type="NCBI Taxonomy" id="310354"/>
    <lineage>
        <taxon>Bacteria</taxon>
        <taxon>Bacillati</taxon>
        <taxon>Actinomycetota</taxon>
        <taxon>Actinomycetes</taxon>
        <taxon>Micromonosporales</taxon>
        <taxon>Micromonosporaceae</taxon>
        <taxon>Catellatospora</taxon>
    </lineage>
</organism>
<dbReference type="Proteomes" id="UP000630887">
    <property type="component" value="Unassembled WGS sequence"/>
</dbReference>
<dbReference type="InterPro" id="IPR025266">
    <property type="entry name" value="TerB_N"/>
</dbReference>
<dbReference type="EMBL" id="BONI01000014">
    <property type="protein sequence ID" value="GIG05376.1"/>
    <property type="molecule type" value="Genomic_DNA"/>
</dbReference>
<feature type="compositionally biased region" description="Low complexity" evidence="1">
    <location>
        <begin position="1032"/>
        <end position="1041"/>
    </location>
</feature>
<dbReference type="Gene3D" id="1.10.3680.10">
    <property type="entry name" value="TerB-like"/>
    <property type="match status" value="1"/>
</dbReference>
<evidence type="ECO:0000259" key="4">
    <source>
        <dbReference type="Pfam" id="PF13208"/>
    </source>
</evidence>
<proteinExistence type="predicted"/>
<dbReference type="InterPro" id="IPR007791">
    <property type="entry name" value="DjlA_N"/>
</dbReference>
<dbReference type="InterPro" id="IPR029024">
    <property type="entry name" value="TerB-like"/>
</dbReference>
<feature type="domain" description="TerB-C" evidence="5">
    <location>
        <begin position="1056"/>
        <end position="1178"/>
    </location>
</feature>